<organism evidence="1">
    <name type="scientific">marine sediment metagenome</name>
    <dbReference type="NCBI Taxonomy" id="412755"/>
    <lineage>
        <taxon>unclassified sequences</taxon>
        <taxon>metagenomes</taxon>
        <taxon>ecological metagenomes</taxon>
    </lineage>
</organism>
<dbReference type="AlphaFoldDB" id="X1P3V1"/>
<name>X1P3V1_9ZZZZ</name>
<evidence type="ECO:0000313" key="1">
    <source>
        <dbReference type="EMBL" id="GAI50523.1"/>
    </source>
</evidence>
<gene>
    <name evidence="1" type="ORF">S06H3_62703</name>
</gene>
<dbReference type="EMBL" id="BARV01041412">
    <property type="protein sequence ID" value="GAI50523.1"/>
    <property type="molecule type" value="Genomic_DNA"/>
</dbReference>
<comment type="caution">
    <text evidence="1">The sequence shown here is derived from an EMBL/GenBank/DDBJ whole genome shotgun (WGS) entry which is preliminary data.</text>
</comment>
<proteinExistence type="predicted"/>
<reference evidence="1" key="1">
    <citation type="journal article" date="2014" name="Front. Microbiol.">
        <title>High frequency of phylogenetically diverse reductive dehalogenase-homologous genes in deep subseafloor sedimentary metagenomes.</title>
        <authorList>
            <person name="Kawai M."/>
            <person name="Futagami T."/>
            <person name="Toyoda A."/>
            <person name="Takaki Y."/>
            <person name="Nishi S."/>
            <person name="Hori S."/>
            <person name="Arai W."/>
            <person name="Tsubouchi T."/>
            <person name="Morono Y."/>
            <person name="Uchiyama I."/>
            <person name="Ito T."/>
            <person name="Fujiyama A."/>
            <person name="Inagaki F."/>
            <person name="Takami H."/>
        </authorList>
    </citation>
    <scope>NUCLEOTIDE SEQUENCE</scope>
    <source>
        <strain evidence="1">Expedition CK06-06</strain>
    </source>
</reference>
<sequence length="66" mass="7641">MSTRDDTFQKFGPILLEASILVQVELYNKLAKNQGMPEVTEQDLIDSLNNHLSELEPYTWMQEETP</sequence>
<accession>X1P3V1</accession>
<protein>
    <submittedName>
        <fullName evidence="1">Uncharacterized protein</fullName>
    </submittedName>
</protein>